<dbReference type="EMBL" id="VFPG01000001">
    <property type="protein sequence ID" value="TQM29984.1"/>
    <property type="molecule type" value="Genomic_DNA"/>
</dbReference>
<evidence type="ECO:0000313" key="3">
    <source>
        <dbReference type="Proteomes" id="UP000316331"/>
    </source>
</evidence>
<dbReference type="Proteomes" id="UP000316331">
    <property type="component" value="Unassembled WGS sequence"/>
</dbReference>
<dbReference type="OrthoDB" id="4569066at2"/>
<organism evidence="2 3">
    <name type="scientific">Nocardia bhagyanarayanae</name>
    <dbReference type="NCBI Taxonomy" id="1215925"/>
    <lineage>
        <taxon>Bacteria</taxon>
        <taxon>Bacillati</taxon>
        <taxon>Actinomycetota</taxon>
        <taxon>Actinomycetes</taxon>
        <taxon>Mycobacteriales</taxon>
        <taxon>Nocardiaceae</taxon>
        <taxon>Nocardia</taxon>
    </lineage>
</organism>
<feature type="compositionally biased region" description="Basic and acidic residues" evidence="1">
    <location>
        <begin position="62"/>
        <end position="73"/>
    </location>
</feature>
<evidence type="ECO:0000313" key="2">
    <source>
        <dbReference type="EMBL" id="TQM29984.1"/>
    </source>
</evidence>
<accession>A0A543F825</accession>
<dbReference type="RefSeq" id="WP_141808353.1">
    <property type="nucleotide sequence ID" value="NZ_VFPG01000001.1"/>
</dbReference>
<feature type="region of interest" description="Disordered" evidence="1">
    <location>
        <begin position="56"/>
        <end position="119"/>
    </location>
</feature>
<name>A0A543F825_9NOCA</name>
<sequence length="119" mass="13321">MTALLTFLVVTAFCYAIYHYAPNRTKDLFELERFRPLGSLTDAGFSRYEEQRQYSDLAAIHGRADEPRPKDSQTRAATDGRAGKRESKVSPTTTAQVAHLRRSPGVCRSDIQASSRKLA</sequence>
<proteinExistence type="predicted"/>
<comment type="caution">
    <text evidence="2">The sequence shown here is derived from an EMBL/GenBank/DDBJ whole genome shotgun (WGS) entry which is preliminary data.</text>
</comment>
<reference evidence="2 3" key="1">
    <citation type="submission" date="2019-06" db="EMBL/GenBank/DDBJ databases">
        <title>Sequencing the genomes of 1000 actinobacteria strains.</title>
        <authorList>
            <person name="Klenk H.-P."/>
        </authorList>
    </citation>
    <scope>NUCLEOTIDE SEQUENCE [LARGE SCALE GENOMIC DNA]</scope>
    <source>
        <strain evidence="2 3">DSM 103495</strain>
    </source>
</reference>
<protein>
    <submittedName>
        <fullName evidence="2">Uncharacterized protein</fullName>
    </submittedName>
</protein>
<gene>
    <name evidence="2" type="ORF">FB390_1598</name>
</gene>
<evidence type="ECO:0000256" key="1">
    <source>
        <dbReference type="SAM" id="MobiDB-lite"/>
    </source>
</evidence>
<keyword evidence="3" id="KW-1185">Reference proteome</keyword>
<dbReference type="AlphaFoldDB" id="A0A543F825"/>